<evidence type="ECO:0000313" key="1">
    <source>
        <dbReference type="EMBL" id="RJX44829.1"/>
    </source>
</evidence>
<sequence length="111" mass="12315">MRYERGHVVVAADPLGDTPRRPYVIISDDSHPFAGRQYIALGISTQEYSESIPLAGEFVEGELHRESFVSPWAVVSLRTRHIERAVAQLSTGLTDKATQQMAGYAGYHPTE</sequence>
<gene>
    <name evidence="1" type="ORF">DM826_01615</name>
</gene>
<dbReference type="OrthoDB" id="315488at2157"/>
<dbReference type="EMBL" id="QKNY01000003">
    <property type="protein sequence ID" value="RJX44829.1"/>
    <property type="molecule type" value="Genomic_DNA"/>
</dbReference>
<dbReference type="AlphaFoldDB" id="A0A3A6Q637"/>
<accession>A0A3A6Q637</accession>
<keyword evidence="2" id="KW-1185">Reference proteome</keyword>
<dbReference type="SUPFAM" id="SSF50118">
    <property type="entry name" value="Cell growth inhibitor/plasmid maintenance toxic component"/>
    <property type="match status" value="1"/>
</dbReference>
<protein>
    <recommendedName>
        <fullName evidence="3">PemK-like, MazF-like toxin of type II toxin-antitoxin system</fullName>
    </recommendedName>
</protein>
<proteinExistence type="predicted"/>
<evidence type="ECO:0008006" key="3">
    <source>
        <dbReference type="Google" id="ProtNLM"/>
    </source>
</evidence>
<dbReference type="Proteomes" id="UP000276588">
    <property type="component" value="Unassembled WGS sequence"/>
</dbReference>
<dbReference type="RefSeq" id="WP_120100653.1">
    <property type="nucleotide sequence ID" value="NZ_QKNY01000003.1"/>
</dbReference>
<evidence type="ECO:0000313" key="2">
    <source>
        <dbReference type="Proteomes" id="UP000276588"/>
    </source>
</evidence>
<comment type="caution">
    <text evidence="1">The sequence shown here is derived from an EMBL/GenBank/DDBJ whole genome shotgun (WGS) entry which is preliminary data.</text>
</comment>
<name>A0A3A6Q637_9EURY</name>
<reference evidence="1 2" key="1">
    <citation type="submission" date="2018-06" db="EMBL/GenBank/DDBJ databases">
        <title>Halonotius sp. F13-13 a new haloarchaeeon isolated from a solar saltern from Isla Cristina, Huelva, Spain.</title>
        <authorList>
            <person name="Duran-Viseras A."/>
            <person name="Sanchez-Porro C."/>
            <person name="Ventosa A."/>
        </authorList>
    </citation>
    <scope>NUCLEOTIDE SEQUENCE [LARGE SCALE GENOMIC DNA]</scope>
    <source>
        <strain evidence="1 2">F13-13</strain>
    </source>
</reference>
<organism evidence="1 2">
    <name type="scientific">Halonotius aquaticus</name>
    <dbReference type="NCBI Taxonomy" id="2216978"/>
    <lineage>
        <taxon>Archaea</taxon>
        <taxon>Methanobacteriati</taxon>
        <taxon>Methanobacteriota</taxon>
        <taxon>Stenosarchaea group</taxon>
        <taxon>Halobacteria</taxon>
        <taxon>Halobacteriales</taxon>
        <taxon>Haloferacaceae</taxon>
        <taxon>Halonotius</taxon>
    </lineage>
</organism>